<feature type="domain" description="Haem-binding uptake Tiki superfamily ChaN" evidence="2">
    <location>
        <begin position="121"/>
        <end position="349"/>
    </location>
</feature>
<proteinExistence type="predicted"/>
<feature type="chain" id="PRO_5035677076" description="Haem-binding uptake Tiki superfamily ChaN domain-containing protein" evidence="1">
    <location>
        <begin position="23"/>
        <end position="424"/>
    </location>
</feature>
<dbReference type="CDD" id="cd14727">
    <property type="entry name" value="ChanN-like"/>
    <property type="match status" value="1"/>
</dbReference>
<evidence type="ECO:0000256" key="1">
    <source>
        <dbReference type="SAM" id="SignalP"/>
    </source>
</evidence>
<keyword evidence="1" id="KW-0732">Signal</keyword>
<reference evidence="4" key="1">
    <citation type="submission" date="2021-01" db="EMBL/GenBank/DDBJ databases">
        <authorList>
            <person name="Corre E."/>
            <person name="Pelletier E."/>
            <person name="Niang G."/>
            <person name="Scheremetjew M."/>
            <person name="Finn R."/>
            <person name="Kale V."/>
            <person name="Holt S."/>
            <person name="Cochrane G."/>
            <person name="Meng A."/>
            <person name="Brown T."/>
            <person name="Cohen L."/>
        </authorList>
    </citation>
    <scope>NUCLEOTIDE SEQUENCE</scope>
    <source>
        <strain evidence="4">CCMP2877</strain>
    </source>
</reference>
<evidence type="ECO:0000313" key="4">
    <source>
        <dbReference type="EMBL" id="CAD9256970.1"/>
    </source>
</evidence>
<dbReference type="Pfam" id="PF04187">
    <property type="entry name" value="Cofac_haem_bdg"/>
    <property type="match status" value="1"/>
</dbReference>
<dbReference type="EMBL" id="HBGJ01024024">
    <property type="protein sequence ID" value="CAD9256969.1"/>
    <property type="molecule type" value="Transcribed_RNA"/>
</dbReference>
<feature type="signal peptide" evidence="1">
    <location>
        <begin position="1"/>
        <end position="22"/>
    </location>
</feature>
<sequence length="424" mass="45885">MPPPPPLLLLLLLAAAAPRAGALRMKILGGGGGHPADRRSAVRDAVSVGLGLGLAGMGTTAAPQELIEEAPLPSAAANAQAGDLDFRARAADRAHVFMLRRGGFGGKGSPFAAPLALSSSMEELAASDLLFLGEHHDSDEDHRLQASMVRQLQNYNGKRKIGVGLEMVQAQFQPVLDAYTAGKITDAELFEQTQWADRWRWPFESYLPLLHTVRDMGGDLVALNTNSESIRKVESAGLGGLSRAEVQQYVCDPDGFARTAADPVFLQYVKGLLLPSYLLHAQMGVLRASITGDRLEEDITFANFFAARILWDETMATRAVRYIQKNPGAQLVVVAGGDHVRYGYGIPVRAARIAPALGLNRIDVKTAMLNPTDVAQGLAAVSRLELELPREREANEDPLPWQKTPLLADYLVYSRPLVLKENQA</sequence>
<organism evidence="4">
    <name type="scientific">Phaeomonas parva</name>
    <dbReference type="NCBI Taxonomy" id="124430"/>
    <lineage>
        <taxon>Eukaryota</taxon>
        <taxon>Sar</taxon>
        <taxon>Stramenopiles</taxon>
        <taxon>Ochrophyta</taxon>
        <taxon>Pinguiophyceae</taxon>
        <taxon>Pinguiochrysidales</taxon>
        <taxon>Pinguiochrysidaceae</taxon>
        <taxon>Phaeomonas</taxon>
    </lineage>
</organism>
<name>A0A6U4GZF2_9STRA</name>
<gene>
    <name evidence="3" type="ORF">PPAR1163_LOCUS15340</name>
    <name evidence="4" type="ORF">PPAR1163_LOCUS15341</name>
</gene>
<dbReference type="InterPro" id="IPR007314">
    <property type="entry name" value="Cofac_haem-bd_dom"/>
</dbReference>
<dbReference type="SUPFAM" id="SSF159501">
    <property type="entry name" value="EreA/ChaN-like"/>
    <property type="match status" value="1"/>
</dbReference>
<dbReference type="AlphaFoldDB" id="A0A6U4GZF2"/>
<evidence type="ECO:0000259" key="2">
    <source>
        <dbReference type="Pfam" id="PF04187"/>
    </source>
</evidence>
<dbReference type="Gene3D" id="3.40.50.11550">
    <property type="match status" value="1"/>
</dbReference>
<evidence type="ECO:0000313" key="3">
    <source>
        <dbReference type="EMBL" id="CAD9256969.1"/>
    </source>
</evidence>
<accession>A0A6U4GZF2</accession>
<dbReference type="EMBL" id="HBGJ01024025">
    <property type="protein sequence ID" value="CAD9256970.1"/>
    <property type="molecule type" value="Transcribed_RNA"/>
</dbReference>
<protein>
    <recommendedName>
        <fullName evidence="2">Haem-binding uptake Tiki superfamily ChaN domain-containing protein</fullName>
    </recommendedName>
</protein>